<proteinExistence type="predicted"/>
<dbReference type="InterPro" id="IPR007159">
    <property type="entry name" value="SpoVT-AbrB_dom"/>
</dbReference>
<keyword evidence="3" id="KW-0614">Plasmid</keyword>
<dbReference type="EMBL" id="AP029171">
    <property type="protein sequence ID" value="BFD46903.1"/>
    <property type="molecule type" value="Genomic_DNA"/>
</dbReference>
<evidence type="ECO:0000259" key="2">
    <source>
        <dbReference type="PROSITE" id="PS51740"/>
    </source>
</evidence>
<name>A0AAT9GAM7_9RICK</name>
<organism evidence="3">
    <name type="scientific">Candidatus Tisiphia endosymbiont of Sergentomyia squamirostris</name>
    <dbReference type="NCBI Taxonomy" id="3113639"/>
    <lineage>
        <taxon>Bacteria</taxon>
        <taxon>Pseudomonadati</taxon>
        <taxon>Pseudomonadota</taxon>
        <taxon>Alphaproteobacteria</taxon>
        <taxon>Rickettsiales</taxon>
        <taxon>Rickettsiaceae</taxon>
        <taxon>Rickettsieae</taxon>
        <taxon>Candidatus Tisiphia</taxon>
    </lineage>
</organism>
<dbReference type="PROSITE" id="PS51740">
    <property type="entry name" value="SPOVT_ABRB"/>
    <property type="match status" value="1"/>
</dbReference>
<dbReference type="AlphaFoldDB" id="A0AAT9GAM7"/>
<evidence type="ECO:0000313" key="3">
    <source>
        <dbReference type="EMBL" id="BFD46903.1"/>
    </source>
</evidence>
<accession>A0AAT9GAM7</accession>
<evidence type="ECO:0000256" key="1">
    <source>
        <dbReference type="PROSITE-ProRule" id="PRU01076"/>
    </source>
</evidence>
<gene>
    <name evidence="3" type="ORF">DMENIID0002_15490</name>
</gene>
<dbReference type="GO" id="GO:0003677">
    <property type="term" value="F:DNA binding"/>
    <property type="evidence" value="ECO:0007669"/>
    <property type="project" value="UniProtKB-UniRule"/>
</dbReference>
<sequence length="85" mass="9662">MYISTIAISHKGQIVLPKKIRKILNSNTISLLVNDQNQILLTPINELGGIFSSYNKDTKLSFDEIREQSWQDSTLIKINNLSSEK</sequence>
<protein>
    <recommendedName>
        <fullName evidence="2">SpoVT-AbrB domain-containing protein</fullName>
    </recommendedName>
</protein>
<feature type="domain" description="SpoVT-AbrB" evidence="2">
    <location>
        <begin position="3"/>
        <end position="46"/>
    </location>
</feature>
<reference evidence="3" key="1">
    <citation type="submission" date="2024-01" db="EMBL/GenBank/DDBJ databases">
        <title>Sequencing the genomes of a sandfly, Sergentomyia squamirostris, and its two endosymbionts.</title>
        <authorList>
            <person name="Itokawa K."/>
            <person name="Sanjoba C."/>
        </authorList>
    </citation>
    <scope>NUCLEOTIDE SEQUENCE</scope>
    <source>
        <strain evidence="3">RiSSQ</strain>
        <plasmid evidence="3">pRiSSQ01</plasmid>
    </source>
</reference>
<dbReference type="SUPFAM" id="SSF89447">
    <property type="entry name" value="AbrB/MazE/MraZ-like"/>
    <property type="match status" value="1"/>
</dbReference>
<keyword evidence="1" id="KW-0238">DNA-binding</keyword>
<geneLocation type="plasmid" evidence="3">
    <name>pRiSSQ01</name>
</geneLocation>
<dbReference type="InterPro" id="IPR037914">
    <property type="entry name" value="SpoVT-AbrB_sf"/>
</dbReference>